<sequence length="131" mass="14372">MTPTFAAVELVATDMAKTLDFYRELGLEIPADADTAPHVEYTLPGGIRLMWDTAEMIRSLMPGWTEPIGEDRLSLAFDCHSPAGVDETYSRLTDLGHLGSTAPWDAPWGQRYAIVEDPDGRSIDLFAGLDS</sequence>
<evidence type="ECO:0000313" key="2">
    <source>
        <dbReference type="Proteomes" id="UP000183263"/>
    </source>
</evidence>
<proteinExistence type="predicted"/>
<dbReference type="PROSITE" id="PS51819">
    <property type="entry name" value="VOC"/>
    <property type="match status" value="1"/>
</dbReference>
<dbReference type="EMBL" id="FNDN01000005">
    <property type="protein sequence ID" value="SDI07754.1"/>
    <property type="molecule type" value="Genomic_DNA"/>
</dbReference>
<accession>A0A1G8HMA8</accession>
<keyword evidence="2" id="KW-1185">Reference proteome</keyword>
<dbReference type="InterPro" id="IPR029068">
    <property type="entry name" value="Glyas_Bleomycin-R_OHBP_Dase"/>
</dbReference>
<organism evidence="1 2">
    <name type="scientific">Rhodococcus triatomae</name>
    <dbReference type="NCBI Taxonomy" id="300028"/>
    <lineage>
        <taxon>Bacteria</taxon>
        <taxon>Bacillati</taxon>
        <taxon>Actinomycetota</taxon>
        <taxon>Actinomycetes</taxon>
        <taxon>Mycobacteriales</taxon>
        <taxon>Nocardiaceae</taxon>
        <taxon>Rhodococcus</taxon>
    </lineage>
</organism>
<gene>
    <name evidence="1" type="ORF">SAMN05444695_1055</name>
</gene>
<dbReference type="InterPro" id="IPR004360">
    <property type="entry name" value="Glyas_Fos-R_dOase_dom"/>
</dbReference>
<dbReference type="Proteomes" id="UP000183263">
    <property type="component" value="Unassembled WGS sequence"/>
</dbReference>
<protein>
    <submittedName>
        <fullName evidence="1">Uncharacterized protein</fullName>
    </submittedName>
</protein>
<dbReference type="Gene3D" id="3.10.180.10">
    <property type="entry name" value="2,3-Dihydroxybiphenyl 1,2-Dioxygenase, domain 1"/>
    <property type="match status" value="1"/>
</dbReference>
<dbReference type="PANTHER" id="PTHR36503">
    <property type="entry name" value="BLR2520 PROTEIN"/>
    <property type="match status" value="1"/>
</dbReference>
<dbReference type="PANTHER" id="PTHR36503:SF3">
    <property type="entry name" value="BLR0126 PROTEIN"/>
    <property type="match status" value="1"/>
</dbReference>
<dbReference type="RefSeq" id="WP_072737529.1">
    <property type="nucleotide sequence ID" value="NZ_CP048813.1"/>
</dbReference>
<dbReference type="Pfam" id="PF00903">
    <property type="entry name" value="Glyoxalase"/>
    <property type="match status" value="1"/>
</dbReference>
<dbReference type="SUPFAM" id="SSF54593">
    <property type="entry name" value="Glyoxalase/Bleomycin resistance protein/Dihydroxybiphenyl dioxygenase"/>
    <property type="match status" value="1"/>
</dbReference>
<reference evidence="1 2" key="1">
    <citation type="submission" date="2016-10" db="EMBL/GenBank/DDBJ databases">
        <authorList>
            <person name="de Groot N.N."/>
        </authorList>
    </citation>
    <scope>NUCLEOTIDE SEQUENCE [LARGE SCALE GENOMIC DNA]</scope>
    <source>
        <strain evidence="1 2">DSM 44892</strain>
    </source>
</reference>
<dbReference type="OrthoDB" id="9798430at2"/>
<name>A0A1G8HMA8_9NOCA</name>
<evidence type="ECO:0000313" key="1">
    <source>
        <dbReference type="EMBL" id="SDI07754.1"/>
    </source>
</evidence>
<dbReference type="AlphaFoldDB" id="A0A1G8HMA8"/>
<dbReference type="InterPro" id="IPR037523">
    <property type="entry name" value="VOC_core"/>
</dbReference>